<evidence type="ECO:0000313" key="2">
    <source>
        <dbReference type="EMBL" id="MED6218557.1"/>
    </source>
</evidence>
<sequence>MPMINQRAGRLFKWVEKEKETQIKAKRESEEKPVVLFQENDRFGAKANAICAKGDERTETKERGNATLHPEKNGTPASTMKDYNSYEPCCETSTVRNHNAPSVEVQCKERHELNNNQANTSVIDN</sequence>
<protein>
    <submittedName>
        <fullName evidence="2">Uncharacterized protein</fullName>
    </submittedName>
</protein>
<reference evidence="2 3" key="1">
    <citation type="journal article" date="2023" name="Plants (Basel)">
        <title>Bridging the Gap: Combining Genomics and Transcriptomics Approaches to Understand Stylosanthes scabra, an Orphan Legume from the Brazilian Caatinga.</title>
        <authorList>
            <person name="Ferreira-Neto J.R.C."/>
            <person name="da Silva M.D."/>
            <person name="Binneck E."/>
            <person name="de Melo N.F."/>
            <person name="da Silva R.H."/>
            <person name="de Melo A.L.T.M."/>
            <person name="Pandolfi V."/>
            <person name="Bustamante F.O."/>
            <person name="Brasileiro-Vidal A.C."/>
            <person name="Benko-Iseppon A.M."/>
        </authorList>
    </citation>
    <scope>NUCLEOTIDE SEQUENCE [LARGE SCALE GENOMIC DNA]</scope>
    <source>
        <tissue evidence="2">Leaves</tissue>
    </source>
</reference>
<name>A0ABU6Z9F8_9FABA</name>
<accession>A0ABU6Z9F8</accession>
<evidence type="ECO:0000313" key="3">
    <source>
        <dbReference type="Proteomes" id="UP001341840"/>
    </source>
</evidence>
<comment type="caution">
    <text evidence="2">The sequence shown here is derived from an EMBL/GenBank/DDBJ whole genome shotgun (WGS) entry which is preliminary data.</text>
</comment>
<keyword evidence="3" id="KW-1185">Reference proteome</keyword>
<feature type="compositionally biased region" description="Basic and acidic residues" evidence="1">
    <location>
        <begin position="53"/>
        <end position="72"/>
    </location>
</feature>
<organism evidence="2 3">
    <name type="scientific">Stylosanthes scabra</name>
    <dbReference type="NCBI Taxonomy" id="79078"/>
    <lineage>
        <taxon>Eukaryota</taxon>
        <taxon>Viridiplantae</taxon>
        <taxon>Streptophyta</taxon>
        <taxon>Embryophyta</taxon>
        <taxon>Tracheophyta</taxon>
        <taxon>Spermatophyta</taxon>
        <taxon>Magnoliopsida</taxon>
        <taxon>eudicotyledons</taxon>
        <taxon>Gunneridae</taxon>
        <taxon>Pentapetalae</taxon>
        <taxon>rosids</taxon>
        <taxon>fabids</taxon>
        <taxon>Fabales</taxon>
        <taxon>Fabaceae</taxon>
        <taxon>Papilionoideae</taxon>
        <taxon>50 kb inversion clade</taxon>
        <taxon>dalbergioids sensu lato</taxon>
        <taxon>Dalbergieae</taxon>
        <taxon>Pterocarpus clade</taxon>
        <taxon>Stylosanthes</taxon>
    </lineage>
</organism>
<dbReference type="EMBL" id="JASCZI010271968">
    <property type="protein sequence ID" value="MED6218557.1"/>
    <property type="molecule type" value="Genomic_DNA"/>
</dbReference>
<evidence type="ECO:0000256" key="1">
    <source>
        <dbReference type="SAM" id="MobiDB-lite"/>
    </source>
</evidence>
<gene>
    <name evidence="2" type="ORF">PIB30_027770</name>
</gene>
<feature type="region of interest" description="Disordered" evidence="1">
    <location>
        <begin position="51"/>
        <end position="81"/>
    </location>
</feature>
<proteinExistence type="predicted"/>
<dbReference type="Proteomes" id="UP001341840">
    <property type="component" value="Unassembled WGS sequence"/>
</dbReference>